<dbReference type="EMBL" id="ML179786">
    <property type="protein sequence ID" value="THU81699.1"/>
    <property type="molecule type" value="Genomic_DNA"/>
</dbReference>
<evidence type="ECO:0000256" key="1">
    <source>
        <dbReference type="SAM" id="MobiDB-lite"/>
    </source>
</evidence>
<organism evidence="2 3">
    <name type="scientific">Dendrothele bispora (strain CBS 962.96)</name>
    <dbReference type="NCBI Taxonomy" id="1314807"/>
    <lineage>
        <taxon>Eukaryota</taxon>
        <taxon>Fungi</taxon>
        <taxon>Dikarya</taxon>
        <taxon>Basidiomycota</taxon>
        <taxon>Agaricomycotina</taxon>
        <taxon>Agaricomycetes</taxon>
        <taxon>Agaricomycetidae</taxon>
        <taxon>Agaricales</taxon>
        <taxon>Agaricales incertae sedis</taxon>
        <taxon>Dendrothele</taxon>
    </lineage>
</organism>
<dbReference type="Proteomes" id="UP000297245">
    <property type="component" value="Unassembled WGS sequence"/>
</dbReference>
<protein>
    <submittedName>
        <fullName evidence="2">Uncharacterized protein</fullName>
    </submittedName>
</protein>
<evidence type="ECO:0000313" key="3">
    <source>
        <dbReference type="Proteomes" id="UP000297245"/>
    </source>
</evidence>
<reference evidence="2 3" key="1">
    <citation type="journal article" date="2019" name="Nat. Ecol. Evol.">
        <title>Megaphylogeny resolves global patterns of mushroom evolution.</title>
        <authorList>
            <person name="Varga T."/>
            <person name="Krizsan K."/>
            <person name="Foldi C."/>
            <person name="Dima B."/>
            <person name="Sanchez-Garcia M."/>
            <person name="Sanchez-Ramirez S."/>
            <person name="Szollosi G.J."/>
            <person name="Szarkandi J.G."/>
            <person name="Papp V."/>
            <person name="Albert L."/>
            <person name="Andreopoulos W."/>
            <person name="Angelini C."/>
            <person name="Antonin V."/>
            <person name="Barry K.W."/>
            <person name="Bougher N.L."/>
            <person name="Buchanan P."/>
            <person name="Buyck B."/>
            <person name="Bense V."/>
            <person name="Catcheside P."/>
            <person name="Chovatia M."/>
            <person name="Cooper J."/>
            <person name="Damon W."/>
            <person name="Desjardin D."/>
            <person name="Finy P."/>
            <person name="Geml J."/>
            <person name="Haridas S."/>
            <person name="Hughes K."/>
            <person name="Justo A."/>
            <person name="Karasinski D."/>
            <person name="Kautmanova I."/>
            <person name="Kiss B."/>
            <person name="Kocsube S."/>
            <person name="Kotiranta H."/>
            <person name="LaButti K.M."/>
            <person name="Lechner B.E."/>
            <person name="Liimatainen K."/>
            <person name="Lipzen A."/>
            <person name="Lukacs Z."/>
            <person name="Mihaltcheva S."/>
            <person name="Morgado L.N."/>
            <person name="Niskanen T."/>
            <person name="Noordeloos M.E."/>
            <person name="Ohm R.A."/>
            <person name="Ortiz-Santana B."/>
            <person name="Ovrebo C."/>
            <person name="Racz N."/>
            <person name="Riley R."/>
            <person name="Savchenko A."/>
            <person name="Shiryaev A."/>
            <person name="Soop K."/>
            <person name="Spirin V."/>
            <person name="Szebenyi C."/>
            <person name="Tomsovsky M."/>
            <person name="Tulloss R.E."/>
            <person name="Uehling J."/>
            <person name="Grigoriev I.V."/>
            <person name="Vagvolgyi C."/>
            <person name="Papp T."/>
            <person name="Martin F.M."/>
            <person name="Miettinen O."/>
            <person name="Hibbett D.S."/>
            <person name="Nagy L.G."/>
        </authorList>
    </citation>
    <scope>NUCLEOTIDE SEQUENCE [LARGE SCALE GENOMIC DNA]</scope>
    <source>
        <strain evidence="2 3">CBS 962.96</strain>
    </source>
</reference>
<sequence>MYEPDDSTSIHALPFLAHQSRGPSIYTDESVINQLLLPSYSMYPFRLPKDRASTTYLMSLQLKIAQVTPHPQSNSPTANATTSRAPTPENQSIHSGNGRFHSANITDLLTSAYSRLTLLRTIPLWLQLFPRYKSDRETVDPFLPLVNPMTSSSNSSIFKRGLKGDDAVDPRFLKYFAESGRNE</sequence>
<proteinExistence type="predicted"/>
<gene>
    <name evidence="2" type="ORF">K435DRAFT_873060</name>
</gene>
<keyword evidence="3" id="KW-1185">Reference proteome</keyword>
<name>A0A4S8L013_DENBC</name>
<evidence type="ECO:0000313" key="2">
    <source>
        <dbReference type="EMBL" id="THU81699.1"/>
    </source>
</evidence>
<feature type="region of interest" description="Disordered" evidence="1">
    <location>
        <begin position="67"/>
        <end position="98"/>
    </location>
</feature>
<feature type="compositionally biased region" description="Polar residues" evidence="1">
    <location>
        <begin position="69"/>
        <end position="95"/>
    </location>
</feature>
<accession>A0A4S8L013</accession>
<dbReference type="AlphaFoldDB" id="A0A4S8L013"/>